<gene>
    <name evidence="4" type="ORF">Q8A67_014446</name>
</gene>
<feature type="compositionally biased region" description="Low complexity" evidence="2">
    <location>
        <begin position="225"/>
        <end position="241"/>
    </location>
</feature>
<keyword evidence="5" id="KW-1185">Reference proteome</keyword>
<organism evidence="4 5">
    <name type="scientific">Cirrhinus molitorella</name>
    <name type="common">mud carp</name>
    <dbReference type="NCBI Taxonomy" id="172907"/>
    <lineage>
        <taxon>Eukaryota</taxon>
        <taxon>Metazoa</taxon>
        <taxon>Chordata</taxon>
        <taxon>Craniata</taxon>
        <taxon>Vertebrata</taxon>
        <taxon>Euteleostomi</taxon>
        <taxon>Actinopterygii</taxon>
        <taxon>Neopterygii</taxon>
        <taxon>Teleostei</taxon>
        <taxon>Ostariophysi</taxon>
        <taxon>Cypriniformes</taxon>
        <taxon>Cyprinidae</taxon>
        <taxon>Labeoninae</taxon>
        <taxon>Labeonini</taxon>
        <taxon>Cirrhinus</taxon>
    </lineage>
</organism>
<feature type="domain" description="DUF5745" evidence="3">
    <location>
        <begin position="49"/>
        <end position="106"/>
    </location>
</feature>
<protein>
    <recommendedName>
        <fullName evidence="3">DUF5745 domain-containing protein</fullName>
    </recommendedName>
</protein>
<name>A0AA88PLP6_9TELE</name>
<dbReference type="Pfam" id="PF19016">
    <property type="entry name" value="DUF5745"/>
    <property type="match status" value="1"/>
</dbReference>
<feature type="coiled-coil region" evidence="1">
    <location>
        <begin position="603"/>
        <end position="630"/>
    </location>
</feature>
<evidence type="ECO:0000313" key="4">
    <source>
        <dbReference type="EMBL" id="KAK2889071.1"/>
    </source>
</evidence>
<sequence length="792" mass="92265">MGSEERDWLDVANDVLLKCHINLRLERISECDANVFVALYEAVLGEKVPDYVAAERQEDDIHNVQSVIDSLALDYLHISLSHITGENIVRGEKESIRNLLEIFDGLLEYLIEQQSDEEPQHKGLNGKTSDANAAYQPRNQDTDKTQALTFHSALQSSEHCLHSWDVNEFKSTELFRLGDSAHMFMAKQEVLDAVLPQVEPIEDTVSAQPTVLKEPLWPAYPLQPPYQTTTQTSPPSTDTPTFSEDQTIQKPENLCYKIVSPDGVQINKELNVPVSVETKKFELSQRGVDSEESEYQGKVDFTVPRQILSYTQPDGYRKVEENEEREEEQTNRSPGIQGVWFSDRDSSLSLRSQRNREAEQELHDMSEKLSRRLEELDLMLKRALSEIGEMCEPQEEEKQSHHSDSVMECVVNMSSSCHSRAHSHSLTPFPSPARHCIQQNALIKENTSHSQQQHISTQFTDSICKDDLMSLVQQQQADMTTERLSTLKTELEYHQAVCREAPSVHRSCTKSPCSRTSRVKLQQTVTSDMRVKDNNLLPILLEEFPQVPLSPHTLSRMWKQQLHQIDQLSSSQNQKRQTQSKLLKQLEDAQKRHDMLVQIIYKEKEHNRRLREFRERIQQQKSAQNKLREQRQQVACAKKYYSIYHAQLRSRLMQAKTQEEQKLRQIFEEGLELQKAHLREQRAYTKELRQERSRKYKDKIAAMENYYRDQFSLLAETLTHERQDMQIHKKAQEKAVQKIKRDLRSKMEKEIGELQNVIIQNDENDYFRDLDVERLQKRVQMASFQYTTSCLR</sequence>
<feature type="region of interest" description="Disordered" evidence="2">
    <location>
        <begin position="315"/>
        <end position="340"/>
    </location>
</feature>
<comment type="caution">
    <text evidence="4">The sequence shown here is derived from an EMBL/GenBank/DDBJ whole genome shotgun (WGS) entry which is preliminary data.</text>
</comment>
<feature type="region of interest" description="Disordered" evidence="2">
    <location>
        <begin position="117"/>
        <end position="136"/>
    </location>
</feature>
<evidence type="ECO:0000256" key="1">
    <source>
        <dbReference type="SAM" id="Coils"/>
    </source>
</evidence>
<dbReference type="PANTHER" id="PTHR22545">
    <property type="entry name" value="CENTROSOMAL PROTEIN OF 95 KDA"/>
    <property type="match status" value="1"/>
</dbReference>
<proteinExistence type="predicted"/>
<dbReference type="GO" id="GO:0005813">
    <property type="term" value="C:centrosome"/>
    <property type="evidence" value="ECO:0007669"/>
    <property type="project" value="InterPro"/>
</dbReference>
<accession>A0AA88PLP6</accession>
<evidence type="ECO:0000259" key="3">
    <source>
        <dbReference type="Pfam" id="PF19016"/>
    </source>
</evidence>
<reference evidence="4" key="1">
    <citation type="submission" date="2023-08" db="EMBL/GenBank/DDBJ databases">
        <title>Chromosome-level Genome Assembly of mud carp (Cirrhinus molitorella).</title>
        <authorList>
            <person name="Liu H."/>
        </authorList>
    </citation>
    <scope>NUCLEOTIDE SEQUENCE</scope>
    <source>
        <strain evidence="4">Prfri</strain>
        <tissue evidence="4">Muscle</tissue>
    </source>
</reference>
<dbReference type="InterPro" id="IPR044039">
    <property type="entry name" value="DUF5745"/>
</dbReference>
<dbReference type="EMBL" id="JAUYZG010000014">
    <property type="protein sequence ID" value="KAK2889071.1"/>
    <property type="molecule type" value="Genomic_DNA"/>
</dbReference>
<dbReference type="PANTHER" id="PTHR22545:SF0">
    <property type="entry name" value="CENTROSOMAL PROTEIN OF 95 KDA"/>
    <property type="match status" value="1"/>
</dbReference>
<evidence type="ECO:0000256" key="2">
    <source>
        <dbReference type="SAM" id="MobiDB-lite"/>
    </source>
</evidence>
<dbReference type="Proteomes" id="UP001187343">
    <property type="component" value="Unassembled WGS sequence"/>
</dbReference>
<feature type="coiled-coil region" evidence="1">
    <location>
        <begin position="355"/>
        <end position="386"/>
    </location>
</feature>
<feature type="region of interest" description="Disordered" evidence="2">
    <location>
        <begin position="224"/>
        <end position="244"/>
    </location>
</feature>
<dbReference type="InterPro" id="IPR026619">
    <property type="entry name" value="CEP95"/>
</dbReference>
<keyword evidence="1" id="KW-0175">Coiled coil</keyword>
<evidence type="ECO:0000313" key="5">
    <source>
        <dbReference type="Proteomes" id="UP001187343"/>
    </source>
</evidence>
<dbReference type="GO" id="GO:0000922">
    <property type="term" value="C:spindle pole"/>
    <property type="evidence" value="ECO:0007669"/>
    <property type="project" value="InterPro"/>
</dbReference>
<dbReference type="AlphaFoldDB" id="A0AA88PLP6"/>